<feature type="compositionally biased region" description="Polar residues" evidence="1">
    <location>
        <begin position="357"/>
        <end position="367"/>
    </location>
</feature>
<feature type="compositionally biased region" description="Polar residues" evidence="1">
    <location>
        <begin position="135"/>
        <end position="150"/>
    </location>
</feature>
<feature type="compositionally biased region" description="Basic and acidic residues" evidence="1">
    <location>
        <begin position="77"/>
        <end position="93"/>
    </location>
</feature>
<feature type="compositionally biased region" description="Basic and acidic residues" evidence="1">
    <location>
        <begin position="18"/>
        <end position="33"/>
    </location>
</feature>
<keyword evidence="3" id="KW-1185">Reference proteome</keyword>
<feature type="region of interest" description="Disordered" evidence="1">
    <location>
        <begin position="1013"/>
        <end position="1049"/>
    </location>
</feature>
<feature type="compositionally biased region" description="Polar residues" evidence="1">
    <location>
        <begin position="652"/>
        <end position="665"/>
    </location>
</feature>
<feature type="compositionally biased region" description="Pro residues" evidence="1">
    <location>
        <begin position="329"/>
        <end position="345"/>
    </location>
</feature>
<organism evidence="2 3">
    <name type="scientific">Lachnellula willkommii</name>
    <dbReference type="NCBI Taxonomy" id="215461"/>
    <lineage>
        <taxon>Eukaryota</taxon>
        <taxon>Fungi</taxon>
        <taxon>Dikarya</taxon>
        <taxon>Ascomycota</taxon>
        <taxon>Pezizomycotina</taxon>
        <taxon>Leotiomycetes</taxon>
        <taxon>Helotiales</taxon>
        <taxon>Lachnaceae</taxon>
        <taxon>Lachnellula</taxon>
    </lineage>
</organism>
<feature type="compositionally biased region" description="Polar residues" evidence="1">
    <location>
        <begin position="34"/>
        <end position="47"/>
    </location>
</feature>
<feature type="compositionally biased region" description="Polar residues" evidence="1">
    <location>
        <begin position="720"/>
        <end position="753"/>
    </location>
</feature>
<feature type="compositionally biased region" description="Basic and acidic residues" evidence="1">
    <location>
        <begin position="635"/>
        <end position="649"/>
    </location>
</feature>
<feature type="compositionally biased region" description="Polar residues" evidence="1">
    <location>
        <begin position="396"/>
        <end position="411"/>
    </location>
</feature>
<feature type="compositionally biased region" description="Basic and acidic residues" evidence="1">
    <location>
        <begin position="220"/>
        <end position="232"/>
    </location>
</feature>
<protein>
    <submittedName>
        <fullName evidence="2">Uncharacterized protein</fullName>
    </submittedName>
</protein>
<name>A0A559M2J5_9HELO</name>
<feature type="compositionally biased region" description="Polar residues" evidence="1">
    <location>
        <begin position="66"/>
        <end position="76"/>
    </location>
</feature>
<feature type="compositionally biased region" description="Basic and acidic residues" evidence="1">
    <location>
        <begin position="48"/>
        <end position="60"/>
    </location>
</feature>
<feature type="compositionally biased region" description="Basic and acidic residues" evidence="1">
    <location>
        <begin position="591"/>
        <end position="627"/>
    </location>
</feature>
<feature type="region of interest" description="Disordered" evidence="1">
    <location>
        <begin position="940"/>
        <end position="998"/>
    </location>
</feature>
<feature type="compositionally biased region" description="Basic and acidic residues" evidence="1">
    <location>
        <begin position="385"/>
        <end position="395"/>
    </location>
</feature>
<feature type="compositionally biased region" description="Basic and acidic residues" evidence="1">
    <location>
        <begin position="278"/>
        <end position="287"/>
    </location>
</feature>
<dbReference type="Proteomes" id="UP000315522">
    <property type="component" value="Unassembled WGS sequence"/>
</dbReference>
<feature type="compositionally biased region" description="Acidic residues" evidence="1">
    <location>
        <begin position="233"/>
        <end position="242"/>
    </location>
</feature>
<feature type="compositionally biased region" description="Polar residues" evidence="1">
    <location>
        <begin position="293"/>
        <end position="306"/>
    </location>
</feature>
<feature type="compositionally biased region" description="Pro residues" evidence="1">
    <location>
        <begin position="1021"/>
        <end position="1030"/>
    </location>
</feature>
<feature type="compositionally biased region" description="Polar residues" evidence="1">
    <location>
        <begin position="536"/>
        <end position="583"/>
    </location>
</feature>
<feature type="compositionally biased region" description="Basic and acidic residues" evidence="1">
    <location>
        <begin position="198"/>
        <end position="209"/>
    </location>
</feature>
<feature type="compositionally biased region" description="Pro residues" evidence="1">
    <location>
        <begin position="264"/>
        <end position="274"/>
    </location>
</feature>
<feature type="region of interest" description="Disordered" evidence="1">
    <location>
        <begin position="1"/>
        <end position="850"/>
    </location>
</feature>
<feature type="compositionally biased region" description="Polar residues" evidence="1">
    <location>
        <begin position="1304"/>
        <end position="1316"/>
    </location>
</feature>
<feature type="region of interest" description="Disordered" evidence="1">
    <location>
        <begin position="1098"/>
        <end position="1121"/>
    </location>
</feature>
<evidence type="ECO:0000256" key="1">
    <source>
        <dbReference type="SAM" id="MobiDB-lite"/>
    </source>
</evidence>
<proteinExistence type="predicted"/>
<feature type="region of interest" description="Disordered" evidence="1">
    <location>
        <begin position="1261"/>
        <end position="1343"/>
    </location>
</feature>
<evidence type="ECO:0000313" key="3">
    <source>
        <dbReference type="Proteomes" id="UP000315522"/>
    </source>
</evidence>
<sequence length="1343" mass="143526">MMATEATPENLATSSAISDHELNTTETSSHDVSSEQPLVNGTPITNTAKDEIKQDTEHVEPGVNSAEVSVSGGSDTEASKAETTKTQTDEKGHLRTSSTVKKTASFKPVSVNKTFLAAKGATTAAPSKLGDKGPASSTVASAGPSTSTTLRPRLVAKSGSGLRDSTPRASTAANGSKPGAAPDASAVWNKNRPAPPPEPKRFTDEELKQRYGIHLATRLQTDEPGGKEKNWADIDDDDDDWAPETIEWTDGTKITLPQADEAPVPSPEPVPAPIPITKDLKHTEIPKSKSPAPVQQSASPTVKSSGFGSGRAGLVLKGASEKPTLVAKPPGPPTPVKSPWAPLPPVEKVTPIAIEVPQNQQPQQSRFGQRDPHGFQAMPPPAKEIAADDFSRSWRDGNSNSSRELYNSQSGRYEPVNDNRRGSVRSDAHSRQPAVLQRPSHDGGPAEPSAAFQTHRATGQDGGYGRRRTSSNVSGGSGNFGRRMSRGGHEMPPPHEILNIRRGSLAAVSDAPSSPRNFSPSGQPHPHPPPQQQGQRGYQNQSWQTRGSPVISHTSPQSVHNQVVPSASTSASVDGQSAPTSAIPSEDQVFEEQKKQMKQKRELAIKRRQEEEAREEAARKERIRIKLEAMGPLPDSKKNKNDTPKDEKAVPTQIQSRGETNSLSTAIKAEVAEGATEPTVNVPGSVHESTSTTIKAALDSKPSEKPSPNHRPNGIDQGEQGLSAQSTAAVQQNPQQNRTSQPWQSNSVSNSERYNWAPPPTQQSSSSVWGPPPTNNRALGNGAFNPELGRLPDMQSSSRPGPIGPPNSARGNYQFAQGHGGEYSRSRPAPIGPPNRLQVGSTEDNRYSARNSPWANAAAIIEADDKAYYEKAKKEAARRKELEDRGEAPENIHPIYKESWVEATILQNGDRVLTGQTKNAFLDQSEVLTGKIQNAVLDPSAQADSAWRQNHARAPEVQEDQNTAHHQLDAVGNAPQHHLNDSWKPAPGHNGPSQATRGSRFFPAQDVRLEEQNMSFDRPGSPSPPPPTMPGHPVYDGDSSHPHVSLPRPQKPDVVVKLPPPALAPIGPPKPVSFAAAVSAPAAPATNHASSLAAQQNYSNRAVSSHQDARRVPDSSSGGWQDRINTLIGRKHDAPKLHAFAVDSSSKNALELPPSQLAATVSLPSLSSGMLALNDDPIISKPAAEECFEEQEMGSLPVIKVPASAPAAAWILAPQQPKSLPKKFLASQVTSAEPIVFLETAMNNRTTINVKMAADDEAKIVSFTRQRSNPRRGGARGGVSRNSPSTNPRGGRGRDSSRGFQSSNPENGPTTSSPKSFNRGGHRGGRGARPSWDTHIVPTPVHT</sequence>
<feature type="compositionally biased region" description="Basic and acidic residues" evidence="1">
    <location>
        <begin position="415"/>
        <end position="430"/>
    </location>
</feature>
<dbReference type="EMBL" id="QGML01002665">
    <property type="protein sequence ID" value="TVY87191.1"/>
    <property type="molecule type" value="Genomic_DNA"/>
</dbReference>
<comment type="caution">
    <text evidence="2">The sequence shown here is derived from an EMBL/GenBank/DDBJ whole genome shotgun (WGS) entry which is preliminary data.</text>
</comment>
<reference evidence="2 3" key="1">
    <citation type="submission" date="2018-05" db="EMBL/GenBank/DDBJ databases">
        <title>Genome sequencing and assembly of the regulated plant pathogen Lachnellula willkommii and related sister species for the development of diagnostic species identification markers.</title>
        <authorList>
            <person name="Giroux E."/>
            <person name="Bilodeau G."/>
        </authorList>
    </citation>
    <scope>NUCLEOTIDE SEQUENCE [LARGE SCALE GENOMIC DNA]</scope>
    <source>
        <strain evidence="2 3">CBS 172.35</strain>
    </source>
</reference>
<feature type="compositionally biased region" description="Polar residues" evidence="1">
    <location>
        <begin position="838"/>
        <end position="850"/>
    </location>
</feature>
<gene>
    <name evidence="2" type="ORF">LAWI1_G008063</name>
</gene>
<accession>A0A559M2J5</accession>
<evidence type="ECO:0000313" key="2">
    <source>
        <dbReference type="EMBL" id="TVY87191.1"/>
    </source>
</evidence>